<dbReference type="PIRSF" id="PIRSF006060">
    <property type="entry name" value="AA_transporter"/>
    <property type="match status" value="1"/>
</dbReference>
<feature type="transmembrane region" description="Helical" evidence="6">
    <location>
        <begin position="471"/>
        <end position="493"/>
    </location>
</feature>
<accession>A0A2N8UF84</accession>
<feature type="transmembrane region" description="Helical" evidence="6">
    <location>
        <begin position="80"/>
        <end position="102"/>
    </location>
</feature>
<keyword evidence="4 6" id="KW-1133">Transmembrane helix</keyword>
<feature type="transmembrane region" description="Helical" evidence="6">
    <location>
        <begin position="123"/>
        <end position="142"/>
    </location>
</feature>
<feature type="transmembrane region" description="Helical" evidence="6">
    <location>
        <begin position="173"/>
        <end position="194"/>
    </location>
</feature>
<dbReference type="EMBL" id="LT795059">
    <property type="protein sequence ID" value="SJX63023.1"/>
    <property type="molecule type" value="Genomic_DNA"/>
</dbReference>
<feature type="transmembrane region" description="Helical" evidence="6">
    <location>
        <begin position="48"/>
        <end position="74"/>
    </location>
</feature>
<dbReference type="GO" id="GO:0006865">
    <property type="term" value="P:amino acid transport"/>
    <property type="evidence" value="ECO:0007669"/>
    <property type="project" value="InterPro"/>
</dbReference>
<dbReference type="InterPro" id="IPR002293">
    <property type="entry name" value="AA/rel_permease1"/>
</dbReference>
<keyword evidence="5 6" id="KW-0472">Membrane</keyword>
<gene>
    <name evidence="7" type="ORF">SRS1_13846</name>
</gene>
<feature type="transmembrane region" description="Helical" evidence="6">
    <location>
        <begin position="412"/>
        <end position="435"/>
    </location>
</feature>
<sequence>MESQKDACDDTSKPESYVLDYQPPSMPNQATAAPAATQVGPRRHFSTLALIGLSFAILNSWTAACAAVNLALGAGGPVGVVWGILVGTIGALTIAISLAELCHIYPLVGGQYHFSFAMTTKRYRAPVAYIAGWMGTAGWIALASSAPLYAGSTVMGLIGIYIPAFVPSPWKLFLVYMGLTIYSGIVNIWGVRILDRMNQAALLFSVLGAVVVFVVCLSVPSAQGHRSSANFIFTDFVNLTGWSDGIAWMIGLIQAQYCLVGADGATHVIDEIDRPHINAPKAMVLACLIGGTSSFLVLIAVLAGISDMERVISAGAAGIVEAFLQATRSKAATVCLNLILFGTIAFAGPALMLTASRMVQAYANDGCLPLQSKLGSISPKYKVPVYAVLFCCTCYAIFGVILFGSVLAVQAIVSASVVLLQLSYVVPIAAMLFGGRKRIFNALQRSQDDTEDDDDDEIPLPASIKYSLGPVLGPVINAAALGYILLTTVLFLLPSYIPVTSPSLMNYSVVVVATTLVLAAVNWFAFARKRYTGPKGFREMLLRAHAARGE</sequence>
<feature type="transmembrane region" description="Helical" evidence="6">
    <location>
        <begin position="282"/>
        <end position="305"/>
    </location>
</feature>
<dbReference type="Gene3D" id="1.20.1740.10">
    <property type="entry name" value="Amino acid/polyamine transporter I"/>
    <property type="match status" value="1"/>
</dbReference>
<reference evidence="7 8" key="1">
    <citation type="submission" date="2017-02" db="EMBL/GenBank/DDBJ databases">
        <authorList>
            <person name="Peterson S.W."/>
        </authorList>
    </citation>
    <scope>NUCLEOTIDE SEQUENCE [LARGE SCALE GENOMIC DNA]</scope>
    <source>
        <strain evidence="7 8">SRS1_H2-8</strain>
    </source>
</reference>
<proteinExistence type="predicted"/>
<feature type="transmembrane region" description="Helical" evidence="6">
    <location>
        <begin position="505"/>
        <end position="526"/>
    </location>
</feature>
<name>A0A2N8UF84_9BASI</name>
<comment type="subcellular location">
    <subcellularLocation>
        <location evidence="1">Membrane</location>
        <topology evidence="1">Multi-pass membrane protein</topology>
    </subcellularLocation>
</comment>
<evidence type="ECO:0000256" key="3">
    <source>
        <dbReference type="ARBA" id="ARBA00022692"/>
    </source>
</evidence>
<dbReference type="InterPro" id="IPR004840">
    <property type="entry name" value="Amino_acid_permease_CS"/>
</dbReference>
<dbReference type="Proteomes" id="UP000239563">
    <property type="component" value="Chromosome VI"/>
</dbReference>
<evidence type="ECO:0000256" key="5">
    <source>
        <dbReference type="ARBA" id="ARBA00023136"/>
    </source>
</evidence>
<dbReference type="Pfam" id="PF13520">
    <property type="entry name" value="AA_permease_2"/>
    <property type="match status" value="1"/>
</dbReference>
<evidence type="ECO:0000256" key="6">
    <source>
        <dbReference type="SAM" id="Phobius"/>
    </source>
</evidence>
<keyword evidence="2" id="KW-0813">Transport</keyword>
<dbReference type="PANTHER" id="PTHR45649:SF14">
    <property type="entry name" value="GABA PERMEASE"/>
    <property type="match status" value="1"/>
</dbReference>
<dbReference type="PANTHER" id="PTHR45649">
    <property type="entry name" value="AMINO-ACID PERMEASE BAT1"/>
    <property type="match status" value="1"/>
</dbReference>
<keyword evidence="3 6" id="KW-0812">Transmembrane</keyword>
<organism evidence="7 8">
    <name type="scientific">Sporisorium reilianum f. sp. reilianum</name>
    <dbReference type="NCBI Taxonomy" id="72559"/>
    <lineage>
        <taxon>Eukaryota</taxon>
        <taxon>Fungi</taxon>
        <taxon>Dikarya</taxon>
        <taxon>Basidiomycota</taxon>
        <taxon>Ustilaginomycotina</taxon>
        <taxon>Ustilaginomycetes</taxon>
        <taxon>Ustilaginales</taxon>
        <taxon>Ustilaginaceae</taxon>
        <taxon>Sporisorium</taxon>
    </lineage>
</organism>
<dbReference type="GO" id="GO:0016020">
    <property type="term" value="C:membrane"/>
    <property type="evidence" value="ECO:0007669"/>
    <property type="project" value="UniProtKB-SubCell"/>
</dbReference>
<dbReference type="GO" id="GO:0022857">
    <property type="term" value="F:transmembrane transporter activity"/>
    <property type="evidence" value="ECO:0007669"/>
    <property type="project" value="InterPro"/>
</dbReference>
<dbReference type="AlphaFoldDB" id="A0A2N8UF84"/>
<evidence type="ECO:0000313" key="7">
    <source>
        <dbReference type="EMBL" id="SJX63023.1"/>
    </source>
</evidence>
<feature type="transmembrane region" description="Helical" evidence="6">
    <location>
        <begin position="331"/>
        <end position="353"/>
    </location>
</feature>
<protein>
    <submittedName>
        <fullName evidence="7">Related to GABA permease</fullName>
    </submittedName>
</protein>
<evidence type="ECO:0000256" key="1">
    <source>
        <dbReference type="ARBA" id="ARBA00004141"/>
    </source>
</evidence>
<evidence type="ECO:0000313" key="8">
    <source>
        <dbReference type="Proteomes" id="UP000239563"/>
    </source>
</evidence>
<evidence type="ECO:0000256" key="4">
    <source>
        <dbReference type="ARBA" id="ARBA00022989"/>
    </source>
</evidence>
<feature type="transmembrane region" description="Helical" evidence="6">
    <location>
        <begin position="200"/>
        <end position="219"/>
    </location>
</feature>
<evidence type="ECO:0000256" key="2">
    <source>
        <dbReference type="ARBA" id="ARBA00022448"/>
    </source>
</evidence>
<dbReference type="PROSITE" id="PS00218">
    <property type="entry name" value="AMINO_ACID_PERMEASE_1"/>
    <property type="match status" value="1"/>
</dbReference>
<feature type="transmembrane region" description="Helical" evidence="6">
    <location>
        <begin position="383"/>
        <end position="406"/>
    </location>
</feature>